<dbReference type="InterPro" id="IPR001466">
    <property type="entry name" value="Beta-lactam-related"/>
</dbReference>
<keyword evidence="1" id="KW-0732">Signal</keyword>
<feature type="chain" id="PRO_5015426738" evidence="1">
    <location>
        <begin position="29"/>
        <end position="508"/>
    </location>
</feature>
<dbReference type="SUPFAM" id="SSF56601">
    <property type="entry name" value="beta-lactamase/transpeptidase-like"/>
    <property type="match status" value="1"/>
</dbReference>
<feature type="domain" description="Beta-lactamase-related" evidence="2">
    <location>
        <begin position="43"/>
        <end position="392"/>
    </location>
</feature>
<name>A0A2U2HNE1_9BURK</name>
<accession>A0A2U2HNE1</accession>
<dbReference type="PANTHER" id="PTHR46825:SF9">
    <property type="entry name" value="BETA-LACTAMASE-RELATED DOMAIN-CONTAINING PROTEIN"/>
    <property type="match status" value="1"/>
</dbReference>
<dbReference type="AlphaFoldDB" id="A0A2U2HNE1"/>
<protein>
    <submittedName>
        <fullName evidence="3">Penicillin-binding protein</fullName>
    </submittedName>
</protein>
<evidence type="ECO:0000313" key="4">
    <source>
        <dbReference type="Proteomes" id="UP000241421"/>
    </source>
</evidence>
<reference evidence="3 4" key="1">
    <citation type="submission" date="2018-04" db="EMBL/GenBank/DDBJ databases">
        <title>Massilia violaceinigra sp. nov., a novel purple-pigmented bacterium isolated from Tianshan glacier, Xinjiang, China.</title>
        <authorList>
            <person name="Wang H."/>
        </authorList>
    </citation>
    <scope>NUCLEOTIDE SEQUENCE [LARGE SCALE GENOMIC DNA]</scope>
    <source>
        <strain evidence="3 4">B448-2</strain>
    </source>
</reference>
<keyword evidence="4" id="KW-1185">Reference proteome</keyword>
<evidence type="ECO:0000256" key="1">
    <source>
        <dbReference type="SAM" id="SignalP"/>
    </source>
</evidence>
<comment type="caution">
    <text evidence="3">The sequence shown here is derived from an EMBL/GenBank/DDBJ whole genome shotgun (WGS) entry which is preliminary data.</text>
</comment>
<evidence type="ECO:0000259" key="2">
    <source>
        <dbReference type="Pfam" id="PF00144"/>
    </source>
</evidence>
<proteinExistence type="predicted"/>
<dbReference type="PANTHER" id="PTHR46825">
    <property type="entry name" value="D-ALANYL-D-ALANINE-CARBOXYPEPTIDASE/ENDOPEPTIDASE AMPH"/>
    <property type="match status" value="1"/>
</dbReference>
<dbReference type="Pfam" id="PF00144">
    <property type="entry name" value="Beta-lactamase"/>
    <property type="match status" value="1"/>
</dbReference>
<dbReference type="InterPro" id="IPR012338">
    <property type="entry name" value="Beta-lactam/transpept-like"/>
</dbReference>
<dbReference type="OrthoDB" id="5638366at2"/>
<dbReference type="Gene3D" id="3.40.710.10">
    <property type="entry name" value="DD-peptidase/beta-lactamase superfamily"/>
    <property type="match status" value="1"/>
</dbReference>
<evidence type="ECO:0000313" key="3">
    <source>
        <dbReference type="EMBL" id="PWF49020.1"/>
    </source>
</evidence>
<feature type="signal peptide" evidence="1">
    <location>
        <begin position="1"/>
        <end position="28"/>
    </location>
</feature>
<sequence>MDRMKPSPLMKRSLIAVFSLLISGPALASDAPDPFAATLAGIDTIFADYAVDNHIPGAVYGIVVDGRLAHVRGLGVQELESKRPVTPETLFRIASMSKAFTALTILQLRDEGKLGLDALAETYIPEMRGWKYPTRDAPRIRVRDLLNHTAGLVTDDPWGDRQTPMPEAEFSALLRAGVPFNSPPGTRMEYSNLGYALLGRIITNVSGRPYADTIGKSLLQPLGMASTGFVIDAMPRARRALGYRWEDDAWSMEPGMAHGAFGAMGGIQTSANDYAKWVAYLLSAWPPRDGADAGPARRATVRELAQGSNFPRVRQRLGQSGATACRQASTYGMGMWVAADCDLGLTLGHGGGYPGYGSYVLLLPEYGIGIFALANRTYAGPYGAVWDAAVALGKAGLLKRRPVPVEADLAAAYGSVALIYQQGDVAAGAGRLAMNFLLDRDAAGWRGHLAALRKKVGECDTAAPLTATGALAGEFTWRCARGRVAGNLLLTPTLPPRIQAISLSAKNP</sequence>
<organism evidence="3 4">
    <name type="scientific">Massilia glaciei</name>
    <dbReference type="NCBI Taxonomy" id="1524097"/>
    <lineage>
        <taxon>Bacteria</taxon>
        <taxon>Pseudomonadati</taxon>
        <taxon>Pseudomonadota</taxon>
        <taxon>Betaproteobacteria</taxon>
        <taxon>Burkholderiales</taxon>
        <taxon>Oxalobacteraceae</taxon>
        <taxon>Telluria group</taxon>
        <taxon>Massilia</taxon>
    </lineage>
</organism>
<dbReference type="Proteomes" id="UP000241421">
    <property type="component" value="Unassembled WGS sequence"/>
</dbReference>
<gene>
    <name evidence="3" type="ORF">C7C56_009035</name>
</gene>
<dbReference type="InterPro" id="IPR050491">
    <property type="entry name" value="AmpC-like"/>
</dbReference>
<dbReference type="EMBL" id="PXWF02000121">
    <property type="protein sequence ID" value="PWF49020.1"/>
    <property type="molecule type" value="Genomic_DNA"/>
</dbReference>